<sequence>MECHSAFLILYILNVIMANGTDAKDAAVAKGPISEICGSSGPNRGPLGSPLSPGKQMEEPKQKGGLLEKVVRRLLIQMDDAVNRVLESKSDCELKKDDCYARKGLVGCHSHTLGTKGEVFARSQGIEVLERRGCTGWSRESGICCVSAMFAKERKDQLQGLAPGEIKRVIVLQSSALELKDSQSLSSRTPETDTKESPPPVPESDLSALLKSRPIHGALVKATRRDLEFSVSCCNSEVSLLNLKLMLVGHHVLPTHYTSNGVSLHELAISLSKCRRHSTKVNDDLCQICRDGGKLLCCDACPRAFHQEGHDFERIFWSSQLLFICDSGAANGKVVLLALDVNRIHSCFAVQLERLCSNNCGVMTKRKRDDHELHYVHGYNSGHERAGSMVACRLCCIAELNHEVSVSGQFMRIFGQELAELPHSCKQLKKLNLFEDIQIWCLSSITQDEN</sequence>
<dbReference type="Proteomes" id="UP001164929">
    <property type="component" value="Chromosome 9"/>
</dbReference>
<dbReference type="PANTHER" id="PTHR47025:SF2">
    <property type="entry name" value="AUTOIMMUNE REGULATOR"/>
    <property type="match status" value="1"/>
</dbReference>
<keyword evidence="1" id="KW-0479">Metal-binding</keyword>
<dbReference type="InterPro" id="IPR013083">
    <property type="entry name" value="Znf_RING/FYVE/PHD"/>
</dbReference>
<feature type="chain" id="PRO_5042119943" evidence="5">
    <location>
        <begin position="19"/>
        <end position="450"/>
    </location>
</feature>
<dbReference type="AlphaFoldDB" id="A0AAD6MEA5"/>
<keyword evidence="3" id="KW-0862">Zinc</keyword>
<evidence type="ECO:0000256" key="5">
    <source>
        <dbReference type="SAM" id="SignalP"/>
    </source>
</evidence>
<organism evidence="6 7">
    <name type="scientific">Populus alba x Populus x berolinensis</name>
    <dbReference type="NCBI Taxonomy" id="444605"/>
    <lineage>
        <taxon>Eukaryota</taxon>
        <taxon>Viridiplantae</taxon>
        <taxon>Streptophyta</taxon>
        <taxon>Embryophyta</taxon>
        <taxon>Tracheophyta</taxon>
        <taxon>Spermatophyta</taxon>
        <taxon>Magnoliopsida</taxon>
        <taxon>eudicotyledons</taxon>
        <taxon>Gunneridae</taxon>
        <taxon>Pentapetalae</taxon>
        <taxon>rosids</taxon>
        <taxon>fabids</taxon>
        <taxon>Malpighiales</taxon>
        <taxon>Salicaceae</taxon>
        <taxon>Saliceae</taxon>
        <taxon>Populus</taxon>
    </lineage>
</organism>
<evidence type="ECO:0000256" key="2">
    <source>
        <dbReference type="ARBA" id="ARBA00022771"/>
    </source>
</evidence>
<dbReference type="Gene3D" id="3.30.40.10">
    <property type="entry name" value="Zinc/RING finger domain, C3HC4 (zinc finger)"/>
    <property type="match status" value="1"/>
</dbReference>
<feature type="region of interest" description="Disordered" evidence="4">
    <location>
        <begin position="181"/>
        <end position="205"/>
    </location>
</feature>
<dbReference type="GO" id="GO:0003682">
    <property type="term" value="F:chromatin binding"/>
    <property type="evidence" value="ECO:0007669"/>
    <property type="project" value="TreeGrafter"/>
</dbReference>
<evidence type="ECO:0000256" key="3">
    <source>
        <dbReference type="ARBA" id="ARBA00022833"/>
    </source>
</evidence>
<dbReference type="SUPFAM" id="SSF57903">
    <property type="entry name" value="FYVE/PHD zinc finger"/>
    <property type="match status" value="1"/>
</dbReference>
<accession>A0AAD6MEA5</accession>
<feature type="region of interest" description="Disordered" evidence="4">
    <location>
        <begin position="39"/>
        <end position="63"/>
    </location>
</feature>
<evidence type="ECO:0000313" key="6">
    <source>
        <dbReference type="EMBL" id="KAJ6983973.1"/>
    </source>
</evidence>
<proteinExistence type="predicted"/>
<dbReference type="PANTHER" id="PTHR47025">
    <property type="entry name" value="AUTOIMMUNE REGULATOR"/>
    <property type="match status" value="1"/>
</dbReference>
<feature type="signal peptide" evidence="5">
    <location>
        <begin position="1"/>
        <end position="18"/>
    </location>
</feature>
<dbReference type="GO" id="GO:0005634">
    <property type="term" value="C:nucleus"/>
    <property type="evidence" value="ECO:0007669"/>
    <property type="project" value="TreeGrafter"/>
</dbReference>
<reference evidence="6" key="1">
    <citation type="journal article" date="2023" name="Mol. Ecol. Resour.">
        <title>Chromosome-level genome assembly of a triploid poplar Populus alba 'Berolinensis'.</title>
        <authorList>
            <person name="Chen S."/>
            <person name="Yu Y."/>
            <person name="Wang X."/>
            <person name="Wang S."/>
            <person name="Zhang T."/>
            <person name="Zhou Y."/>
            <person name="He R."/>
            <person name="Meng N."/>
            <person name="Wang Y."/>
            <person name="Liu W."/>
            <person name="Liu Z."/>
            <person name="Liu J."/>
            <person name="Guo Q."/>
            <person name="Huang H."/>
            <person name="Sederoff R.R."/>
            <person name="Wang G."/>
            <person name="Qu G."/>
            <person name="Chen S."/>
        </authorList>
    </citation>
    <scope>NUCLEOTIDE SEQUENCE</scope>
    <source>
        <strain evidence="6">SC-2020</strain>
    </source>
</reference>
<dbReference type="EMBL" id="JAQIZT010000009">
    <property type="protein sequence ID" value="KAJ6983973.1"/>
    <property type="molecule type" value="Genomic_DNA"/>
</dbReference>
<evidence type="ECO:0000313" key="7">
    <source>
        <dbReference type="Proteomes" id="UP001164929"/>
    </source>
</evidence>
<comment type="caution">
    <text evidence="6">The sequence shown here is derived from an EMBL/GenBank/DDBJ whole genome shotgun (WGS) entry which is preliminary data.</text>
</comment>
<evidence type="ECO:0000256" key="4">
    <source>
        <dbReference type="SAM" id="MobiDB-lite"/>
    </source>
</evidence>
<evidence type="ECO:0000256" key="1">
    <source>
        <dbReference type="ARBA" id="ARBA00022723"/>
    </source>
</evidence>
<dbReference type="GO" id="GO:0042393">
    <property type="term" value="F:histone binding"/>
    <property type="evidence" value="ECO:0007669"/>
    <property type="project" value="TreeGrafter"/>
</dbReference>
<keyword evidence="5" id="KW-0732">Signal</keyword>
<dbReference type="GO" id="GO:0045944">
    <property type="term" value="P:positive regulation of transcription by RNA polymerase II"/>
    <property type="evidence" value="ECO:0007669"/>
    <property type="project" value="TreeGrafter"/>
</dbReference>
<dbReference type="GO" id="GO:0008270">
    <property type="term" value="F:zinc ion binding"/>
    <property type="evidence" value="ECO:0007669"/>
    <property type="project" value="UniProtKB-KW"/>
</dbReference>
<protein>
    <submittedName>
        <fullName evidence="6">Uncharacterized protein</fullName>
    </submittedName>
</protein>
<keyword evidence="7" id="KW-1185">Reference proteome</keyword>
<gene>
    <name evidence="6" type="ORF">NC653_022255</name>
</gene>
<dbReference type="InterPro" id="IPR011011">
    <property type="entry name" value="Znf_FYVE_PHD"/>
</dbReference>
<name>A0AAD6MEA5_9ROSI</name>
<dbReference type="GO" id="GO:0000977">
    <property type="term" value="F:RNA polymerase II transcription regulatory region sequence-specific DNA binding"/>
    <property type="evidence" value="ECO:0007669"/>
    <property type="project" value="TreeGrafter"/>
</dbReference>
<keyword evidence="2" id="KW-0863">Zinc-finger</keyword>